<feature type="compositionally biased region" description="Acidic residues" evidence="1">
    <location>
        <begin position="147"/>
        <end position="171"/>
    </location>
</feature>
<accession>A0A9W7DCV5</accession>
<comment type="caution">
    <text evidence="3">The sequence shown here is derived from an EMBL/GenBank/DDBJ whole genome shotgun (WGS) entry which is preliminary data.</text>
</comment>
<dbReference type="OrthoDB" id="3997851at2759"/>
<keyword evidence="2" id="KW-0812">Transmembrane</keyword>
<dbReference type="EMBL" id="BSXU01000466">
    <property type="protein sequence ID" value="GMG20778.1"/>
    <property type="molecule type" value="Genomic_DNA"/>
</dbReference>
<feature type="region of interest" description="Disordered" evidence="1">
    <location>
        <begin position="125"/>
        <end position="171"/>
    </location>
</feature>
<evidence type="ECO:0000256" key="2">
    <source>
        <dbReference type="SAM" id="Phobius"/>
    </source>
</evidence>
<sequence>MQGYANKKYDLPRPYALKPKHRKSRVDKVATNYFTTPQRKLIGYLIFMLMFGCFLIVMLGPQGDDNVGYELDLGNDNVNSGGNVEMTLKKPASNSLENIKKGNAKRPLDDDEDFEKVLGHIDEYLENSDGSASSKKGSTGKNVQSGNEDEEEEDPENALTEEDYVDNVEII</sequence>
<evidence type="ECO:0000313" key="3">
    <source>
        <dbReference type="EMBL" id="GMG20778.1"/>
    </source>
</evidence>
<keyword evidence="2" id="KW-0472">Membrane</keyword>
<proteinExistence type="predicted"/>
<keyword evidence="2" id="KW-1133">Transmembrane helix</keyword>
<protein>
    <submittedName>
        <fullName evidence="3">Unnamed protein product</fullName>
    </submittedName>
</protein>
<feature type="transmembrane region" description="Helical" evidence="2">
    <location>
        <begin position="41"/>
        <end position="60"/>
    </location>
</feature>
<evidence type="ECO:0000313" key="4">
    <source>
        <dbReference type="Proteomes" id="UP001165063"/>
    </source>
</evidence>
<gene>
    <name evidence="3" type="ORF">Amon01_000149100</name>
</gene>
<dbReference type="AlphaFoldDB" id="A0A9W7DCV5"/>
<organism evidence="3 4">
    <name type="scientific">Ambrosiozyma monospora</name>
    <name type="common">Yeast</name>
    <name type="synonym">Endomycopsis monosporus</name>
    <dbReference type="NCBI Taxonomy" id="43982"/>
    <lineage>
        <taxon>Eukaryota</taxon>
        <taxon>Fungi</taxon>
        <taxon>Dikarya</taxon>
        <taxon>Ascomycota</taxon>
        <taxon>Saccharomycotina</taxon>
        <taxon>Pichiomycetes</taxon>
        <taxon>Pichiales</taxon>
        <taxon>Pichiaceae</taxon>
        <taxon>Ambrosiozyma</taxon>
    </lineage>
</organism>
<evidence type="ECO:0000256" key="1">
    <source>
        <dbReference type="SAM" id="MobiDB-lite"/>
    </source>
</evidence>
<feature type="region of interest" description="Disordered" evidence="1">
    <location>
        <begin position="91"/>
        <end position="110"/>
    </location>
</feature>
<keyword evidence="4" id="KW-1185">Reference proteome</keyword>
<name>A0A9W7DCV5_AMBMO</name>
<dbReference type="Proteomes" id="UP001165063">
    <property type="component" value="Unassembled WGS sequence"/>
</dbReference>
<reference evidence="3" key="1">
    <citation type="submission" date="2023-04" db="EMBL/GenBank/DDBJ databases">
        <title>Ambrosiozyma monospora NBRC 1965.</title>
        <authorList>
            <person name="Ichikawa N."/>
            <person name="Sato H."/>
            <person name="Tonouchi N."/>
        </authorList>
    </citation>
    <scope>NUCLEOTIDE SEQUENCE</scope>
    <source>
        <strain evidence="3">NBRC 1965</strain>
    </source>
</reference>
<feature type="compositionally biased region" description="Low complexity" evidence="1">
    <location>
        <begin position="128"/>
        <end position="141"/>
    </location>
</feature>